<proteinExistence type="predicted"/>
<protein>
    <submittedName>
        <fullName evidence="1">Uncharacterized protein</fullName>
    </submittedName>
</protein>
<evidence type="ECO:0000313" key="2">
    <source>
        <dbReference type="Proteomes" id="UP000266673"/>
    </source>
</evidence>
<sequence length="176" mass="19611">METIKMVKETKIQIMKTIKIVKETKFIQVTSTAKAEEGEGFQSFGINAHIKANINEIDNKNILKFSVKLIECGASKMLNKKCQLLEKWFIGFYLESIIIEISPINNNTNNDANSSIISFILKDPYCPQQTEPKNFEASTGYLTSNNVQCNLSSQNIGVNISCSSTNSVSTKETIGE</sequence>
<dbReference type="AlphaFoldDB" id="A0A397W925"/>
<dbReference type="STRING" id="44941.A0A397W925"/>
<accession>A0A397W925</accession>
<dbReference type="EMBL" id="QKWP01000008">
    <property type="protein sequence ID" value="RIB30651.1"/>
    <property type="molecule type" value="Genomic_DNA"/>
</dbReference>
<dbReference type="OrthoDB" id="2447036at2759"/>
<dbReference type="Proteomes" id="UP000266673">
    <property type="component" value="Unassembled WGS sequence"/>
</dbReference>
<keyword evidence="2" id="KW-1185">Reference proteome</keyword>
<reference evidence="1 2" key="1">
    <citation type="submission" date="2018-06" db="EMBL/GenBank/DDBJ databases">
        <title>Comparative genomics reveals the genomic features of Rhizophagus irregularis, R. cerebriforme, R. diaphanum and Gigaspora rosea, and their symbiotic lifestyle signature.</title>
        <authorList>
            <person name="Morin E."/>
            <person name="San Clemente H."/>
            <person name="Chen E.C.H."/>
            <person name="De La Providencia I."/>
            <person name="Hainaut M."/>
            <person name="Kuo A."/>
            <person name="Kohler A."/>
            <person name="Murat C."/>
            <person name="Tang N."/>
            <person name="Roy S."/>
            <person name="Loubradou J."/>
            <person name="Henrissat B."/>
            <person name="Grigoriev I.V."/>
            <person name="Corradi N."/>
            <person name="Roux C."/>
            <person name="Martin F.M."/>
        </authorList>
    </citation>
    <scope>NUCLEOTIDE SEQUENCE [LARGE SCALE GENOMIC DNA]</scope>
    <source>
        <strain evidence="1 2">DAOM 194757</strain>
    </source>
</reference>
<gene>
    <name evidence="1" type="ORF">C2G38_2152141</name>
</gene>
<evidence type="ECO:0000313" key="1">
    <source>
        <dbReference type="EMBL" id="RIB30651.1"/>
    </source>
</evidence>
<comment type="caution">
    <text evidence="1">The sequence shown here is derived from an EMBL/GenBank/DDBJ whole genome shotgun (WGS) entry which is preliminary data.</text>
</comment>
<organism evidence="1 2">
    <name type="scientific">Gigaspora rosea</name>
    <dbReference type="NCBI Taxonomy" id="44941"/>
    <lineage>
        <taxon>Eukaryota</taxon>
        <taxon>Fungi</taxon>
        <taxon>Fungi incertae sedis</taxon>
        <taxon>Mucoromycota</taxon>
        <taxon>Glomeromycotina</taxon>
        <taxon>Glomeromycetes</taxon>
        <taxon>Diversisporales</taxon>
        <taxon>Gigasporaceae</taxon>
        <taxon>Gigaspora</taxon>
    </lineage>
</organism>
<name>A0A397W925_9GLOM</name>